<accession>A0A9X3MYM8</accession>
<keyword evidence="2" id="KW-0012">Acyltransferase</keyword>
<dbReference type="SUPFAM" id="SSF56235">
    <property type="entry name" value="N-terminal nucleophile aminohydrolases (Ntn hydrolases)"/>
    <property type="match status" value="1"/>
</dbReference>
<keyword evidence="2" id="KW-0808">Transferase</keyword>
<dbReference type="EMBL" id="JAPDOD010000040">
    <property type="protein sequence ID" value="MDA0164952.1"/>
    <property type="molecule type" value="Genomic_DNA"/>
</dbReference>
<dbReference type="Pfam" id="PF03417">
    <property type="entry name" value="AAT"/>
    <property type="match status" value="1"/>
</dbReference>
<reference evidence="2" key="1">
    <citation type="submission" date="2022-10" db="EMBL/GenBank/DDBJ databases">
        <title>The WGS of Solirubrobacter ginsenosidimutans DSM 21036.</title>
        <authorList>
            <person name="Jiang Z."/>
        </authorList>
    </citation>
    <scope>NUCLEOTIDE SEQUENCE</scope>
    <source>
        <strain evidence="2">DSM 21036</strain>
    </source>
</reference>
<evidence type="ECO:0000313" key="2">
    <source>
        <dbReference type="EMBL" id="MDA0164952.1"/>
    </source>
</evidence>
<feature type="domain" description="Peptidase C45 hydrolase" evidence="1">
    <location>
        <begin position="133"/>
        <end position="333"/>
    </location>
</feature>
<evidence type="ECO:0000313" key="3">
    <source>
        <dbReference type="Proteomes" id="UP001149140"/>
    </source>
</evidence>
<dbReference type="AlphaFoldDB" id="A0A9X3MYM8"/>
<dbReference type="InterPro" id="IPR029055">
    <property type="entry name" value="Ntn_hydrolases_N"/>
</dbReference>
<evidence type="ECO:0000259" key="1">
    <source>
        <dbReference type="Pfam" id="PF03417"/>
    </source>
</evidence>
<dbReference type="NCBIfam" id="NF040521">
    <property type="entry name" value="C45_proenzyme"/>
    <property type="match status" value="1"/>
</dbReference>
<gene>
    <name evidence="2" type="ORF">OM076_32075</name>
</gene>
<dbReference type="Gene3D" id="3.60.60.10">
    <property type="entry name" value="Penicillin V Acylase, Chain A"/>
    <property type="match status" value="1"/>
</dbReference>
<keyword evidence="3" id="KW-1185">Reference proteome</keyword>
<protein>
    <submittedName>
        <fullName evidence="2">C45 family autoproteolytic acyltransferase/hydrolase</fullName>
    </submittedName>
</protein>
<sequence>MDWQKCAEDAATRYIADIAVRELVLAEIRGAERSADPGPRSSDVAFHAVREDGLRRLFDQRWPAYRRWYLQDGAARPSLAEARAALERHMPELVPAWSALVAAVGADELGARMLTLYDPPPLLSGCSQAALEGGAALVRNYDYDPHLFDAVVLHTQLANTRVVGMADQLWGLLDGVNDHGLAMSFTFGGRRCAGRGFSIPIVVRYVLETCATVADGVAALKRIPVQAAYNVTLLDRHGDHATVWLAPGEATRVTEHRVATNHQGVVDWPEYARWTRTVERFDHLDGLLDRDAEAVLAGMLQPPLRSADYEGGFGTLYTAVYRPESGEVAYHWPGATWRHSLEVFHEGAFDVELETAVTLA</sequence>
<proteinExistence type="predicted"/>
<organism evidence="2 3">
    <name type="scientific">Solirubrobacter ginsenosidimutans</name>
    <dbReference type="NCBI Taxonomy" id="490573"/>
    <lineage>
        <taxon>Bacteria</taxon>
        <taxon>Bacillati</taxon>
        <taxon>Actinomycetota</taxon>
        <taxon>Thermoleophilia</taxon>
        <taxon>Solirubrobacterales</taxon>
        <taxon>Solirubrobacteraceae</taxon>
        <taxon>Solirubrobacter</taxon>
    </lineage>
</organism>
<dbReference type="GO" id="GO:0016746">
    <property type="term" value="F:acyltransferase activity"/>
    <property type="evidence" value="ECO:0007669"/>
    <property type="project" value="UniProtKB-KW"/>
</dbReference>
<dbReference type="InterPro" id="IPR005079">
    <property type="entry name" value="Peptidase_C45_hydrolase"/>
</dbReference>
<dbReference type="Proteomes" id="UP001149140">
    <property type="component" value="Unassembled WGS sequence"/>
</dbReference>
<comment type="caution">
    <text evidence="2">The sequence shown here is derived from an EMBL/GenBank/DDBJ whole genome shotgun (WGS) entry which is preliminary data.</text>
</comment>
<dbReference type="InterPro" id="IPR047794">
    <property type="entry name" value="C45_proenzyme-like"/>
</dbReference>
<name>A0A9X3MYM8_9ACTN</name>